<organism evidence="5 6">
    <name type="scientific">Candidatus Vogelbacteria bacterium CG10_big_fil_rev_8_21_14_0_10_51_16</name>
    <dbReference type="NCBI Taxonomy" id="1975045"/>
    <lineage>
        <taxon>Bacteria</taxon>
        <taxon>Candidatus Vogeliibacteriota</taxon>
    </lineage>
</organism>
<feature type="compositionally biased region" description="Polar residues" evidence="3">
    <location>
        <begin position="153"/>
        <end position="162"/>
    </location>
</feature>
<feature type="domain" description="HTH deoR-type" evidence="4">
    <location>
        <begin position="218"/>
        <end position="264"/>
    </location>
</feature>
<keyword evidence="1" id="KW-0805">Transcription regulation</keyword>
<dbReference type="Gene3D" id="1.10.10.10">
    <property type="entry name" value="Winged helix-like DNA-binding domain superfamily/Winged helix DNA-binding domain"/>
    <property type="match status" value="1"/>
</dbReference>
<dbReference type="Pfam" id="PF08220">
    <property type="entry name" value="HTH_DeoR"/>
    <property type="match status" value="1"/>
</dbReference>
<gene>
    <name evidence="5" type="ORF">COV10_04865</name>
</gene>
<evidence type="ECO:0000256" key="3">
    <source>
        <dbReference type="SAM" id="MobiDB-lite"/>
    </source>
</evidence>
<evidence type="ECO:0000256" key="1">
    <source>
        <dbReference type="ARBA" id="ARBA00023015"/>
    </source>
</evidence>
<feature type="region of interest" description="Disordered" evidence="3">
    <location>
        <begin position="139"/>
        <end position="197"/>
    </location>
</feature>
<keyword evidence="2" id="KW-0804">Transcription</keyword>
<dbReference type="Proteomes" id="UP000228767">
    <property type="component" value="Unassembled WGS sequence"/>
</dbReference>
<dbReference type="GO" id="GO:0003700">
    <property type="term" value="F:DNA-binding transcription factor activity"/>
    <property type="evidence" value="ECO:0007669"/>
    <property type="project" value="InterPro"/>
</dbReference>
<reference evidence="5 6" key="1">
    <citation type="submission" date="2017-09" db="EMBL/GenBank/DDBJ databases">
        <title>Depth-based differentiation of microbial function through sediment-hosted aquifers and enrichment of novel symbionts in the deep terrestrial subsurface.</title>
        <authorList>
            <person name="Probst A.J."/>
            <person name="Ladd B."/>
            <person name="Jarett J.K."/>
            <person name="Geller-Mcgrath D.E."/>
            <person name="Sieber C.M."/>
            <person name="Emerson J.B."/>
            <person name="Anantharaman K."/>
            <person name="Thomas B.C."/>
            <person name="Malmstrom R."/>
            <person name="Stieglmeier M."/>
            <person name="Klingl A."/>
            <person name="Woyke T."/>
            <person name="Ryan C.M."/>
            <person name="Banfield J.F."/>
        </authorList>
    </citation>
    <scope>NUCLEOTIDE SEQUENCE [LARGE SCALE GENOMIC DNA]</scope>
    <source>
        <strain evidence="5">CG10_big_fil_rev_8_21_14_0_10_51_16</strain>
    </source>
</reference>
<evidence type="ECO:0000313" key="5">
    <source>
        <dbReference type="EMBL" id="PIR44441.1"/>
    </source>
</evidence>
<evidence type="ECO:0000313" key="6">
    <source>
        <dbReference type="Proteomes" id="UP000228767"/>
    </source>
</evidence>
<name>A0A2H0RD21_9BACT</name>
<accession>A0A2H0RD21</accession>
<feature type="compositionally biased region" description="Basic and acidic residues" evidence="3">
    <location>
        <begin position="168"/>
        <end position="192"/>
    </location>
</feature>
<dbReference type="InterPro" id="IPR036390">
    <property type="entry name" value="WH_DNA-bd_sf"/>
</dbReference>
<dbReference type="InterPro" id="IPR001034">
    <property type="entry name" value="DeoR_HTH"/>
</dbReference>
<sequence>MRERLDQHRLFLIKKTEKLSAVTYMLSGFFDDREPLKWRLRTLGLELIDTAGTLIGPSGIVHEQGRRKLCVDLLSLKVALQLSKTAEYVSEMNYTLLERELDEFVRFLKEQLPEALHLNSGREALLGPATPTLSVLTTANPQDKQDDIKDKLAQSSTLSESALSARKSYKEVERVHSKRQNSKEQSKGHMGHENSISGGVKDITQARHTLDLGGGISRSEVILSYITGGREYTIKDIVLHVPGVSEKTIQRDLQALVSAGLLRRKGERRWSRYFR</sequence>
<dbReference type="AlphaFoldDB" id="A0A2H0RD21"/>
<dbReference type="SUPFAM" id="SSF46785">
    <property type="entry name" value="Winged helix' DNA-binding domain"/>
    <property type="match status" value="1"/>
</dbReference>
<comment type="caution">
    <text evidence="5">The sequence shown here is derived from an EMBL/GenBank/DDBJ whole genome shotgun (WGS) entry which is preliminary data.</text>
</comment>
<feature type="compositionally biased region" description="Basic and acidic residues" evidence="3">
    <location>
        <begin position="143"/>
        <end position="152"/>
    </location>
</feature>
<dbReference type="EMBL" id="PCYI01000030">
    <property type="protein sequence ID" value="PIR44441.1"/>
    <property type="molecule type" value="Genomic_DNA"/>
</dbReference>
<dbReference type="InterPro" id="IPR036388">
    <property type="entry name" value="WH-like_DNA-bd_sf"/>
</dbReference>
<protein>
    <recommendedName>
        <fullName evidence="4">HTH deoR-type domain-containing protein</fullName>
    </recommendedName>
</protein>
<proteinExistence type="predicted"/>
<evidence type="ECO:0000259" key="4">
    <source>
        <dbReference type="Pfam" id="PF08220"/>
    </source>
</evidence>
<evidence type="ECO:0000256" key="2">
    <source>
        <dbReference type="ARBA" id="ARBA00023163"/>
    </source>
</evidence>